<comment type="caution">
    <text evidence="8">The sequence shown here is derived from an EMBL/GenBank/DDBJ whole genome shotgun (WGS) entry which is preliminary data.</text>
</comment>
<dbReference type="EMBL" id="JAATJM010000001">
    <property type="protein sequence ID" value="NJC40451.1"/>
    <property type="molecule type" value="Genomic_DNA"/>
</dbReference>
<name>A0A7X5YI91_9CAUL</name>
<dbReference type="GO" id="GO:0030246">
    <property type="term" value="F:carbohydrate binding"/>
    <property type="evidence" value="ECO:0007669"/>
    <property type="project" value="UniProtKB-KW"/>
</dbReference>
<evidence type="ECO:0000256" key="5">
    <source>
        <dbReference type="ARBA" id="ARBA00025321"/>
    </source>
</evidence>
<feature type="compositionally biased region" description="Low complexity" evidence="6">
    <location>
        <begin position="78"/>
        <end position="103"/>
    </location>
</feature>
<dbReference type="RefSeq" id="WP_168045327.1">
    <property type="nucleotide sequence ID" value="NZ_JAATJM010000001.1"/>
</dbReference>
<reference evidence="8 9" key="1">
    <citation type="submission" date="2020-03" db="EMBL/GenBank/DDBJ databases">
        <title>Genomic Encyclopedia of Type Strains, Phase IV (KMG-IV): sequencing the most valuable type-strain genomes for metagenomic binning, comparative biology and taxonomic classification.</title>
        <authorList>
            <person name="Goeker M."/>
        </authorList>
    </citation>
    <scope>NUCLEOTIDE SEQUENCE [LARGE SCALE GENOMIC DNA]</scope>
    <source>
        <strain evidence="8 9">DSM 4736</strain>
    </source>
</reference>
<evidence type="ECO:0000313" key="8">
    <source>
        <dbReference type="EMBL" id="NJC40451.1"/>
    </source>
</evidence>
<proteinExistence type="inferred from homology"/>
<dbReference type="Pfam" id="PF07886">
    <property type="entry name" value="BA14K"/>
    <property type="match status" value="1"/>
</dbReference>
<dbReference type="InterPro" id="IPR012413">
    <property type="entry name" value="BA14K"/>
</dbReference>
<feature type="chain" id="PRO_5030726490" description="Lectin-like protein BA14k" evidence="7">
    <location>
        <begin position="22"/>
        <end position="167"/>
    </location>
</feature>
<protein>
    <recommendedName>
        <fullName evidence="2">Lectin-like protein BA14k</fullName>
    </recommendedName>
</protein>
<comment type="function">
    <text evidence="5">Has immunoglobulin-binding and hemagglutination properties, and can bind to mannose. Essential for virulence. May be involved in LPS biosynthesis or polysaccharide transport.</text>
</comment>
<evidence type="ECO:0000256" key="7">
    <source>
        <dbReference type="SAM" id="SignalP"/>
    </source>
</evidence>
<dbReference type="Proteomes" id="UP000587415">
    <property type="component" value="Unassembled WGS sequence"/>
</dbReference>
<gene>
    <name evidence="8" type="ORF">GGQ87_000709</name>
</gene>
<accession>A0A7X5YI91</accession>
<feature type="region of interest" description="Disordered" evidence="6">
    <location>
        <begin position="21"/>
        <end position="103"/>
    </location>
</feature>
<keyword evidence="3" id="KW-0472">Membrane</keyword>
<keyword evidence="9" id="KW-1185">Reference proteome</keyword>
<evidence type="ECO:0000313" key="9">
    <source>
        <dbReference type="Proteomes" id="UP000587415"/>
    </source>
</evidence>
<keyword evidence="4" id="KW-0430">Lectin</keyword>
<comment type="similarity">
    <text evidence="1">Belongs to the BA14k family.</text>
</comment>
<organism evidence="8 9">
    <name type="scientific">Brevundimonas alba</name>
    <dbReference type="NCBI Taxonomy" id="74314"/>
    <lineage>
        <taxon>Bacteria</taxon>
        <taxon>Pseudomonadati</taxon>
        <taxon>Pseudomonadota</taxon>
        <taxon>Alphaproteobacteria</taxon>
        <taxon>Caulobacterales</taxon>
        <taxon>Caulobacteraceae</taxon>
        <taxon>Brevundimonas</taxon>
    </lineage>
</organism>
<evidence type="ECO:0000256" key="3">
    <source>
        <dbReference type="ARBA" id="ARBA00022475"/>
    </source>
</evidence>
<feature type="signal peptide" evidence="7">
    <location>
        <begin position="1"/>
        <end position="21"/>
    </location>
</feature>
<evidence type="ECO:0000256" key="4">
    <source>
        <dbReference type="ARBA" id="ARBA00022734"/>
    </source>
</evidence>
<dbReference type="AlphaFoldDB" id="A0A7X5YI91"/>
<evidence type="ECO:0000256" key="2">
    <source>
        <dbReference type="ARBA" id="ARBA00020552"/>
    </source>
</evidence>
<evidence type="ECO:0000256" key="6">
    <source>
        <dbReference type="SAM" id="MobiDB-lite"/>
    </source>
</evidence>
<evidence type="ECO:0000256" key="1">
    <source>
        <dbReference type="ARBA" id="ARBA00010270"/>
    </source>
</evidence>
<keyword evidence="7" id="KW-0732">Signal</keyword>
<keyword evidence="3" id="KW-1003">Cell membrane</keyword>
<sequence length="167" mass="17072">MKRPILVTTAVFAALALPAAAQVAGGQPQQAPATAPQGTDRTPPADTENRSAAPGPAAPRNQGTPYHMPASGGPENPSGGAAAMAQPGGASSSARSGGSAGAMAGRSMDYGMWESSWGARPPAPPSGFANPSDWHRHVRACQQRYKTYNPSTDMYVPRVGSTARCSR</sequence>
<feature type="compositionally biased region" description="Low complexity" evidence="6">
    <location>
        <begin position="21"/>
        <end position="39"/>
    </location>
</feature>